<evidence type="ECO:0000256" key="3">
    <source>
        <dbReference type="ARBA" id="ARBA00022559"/>
    </source>
</evidence>
<feature type="binding site" evidence="8">
    <location>
        <position position="6"/>
    </location>
    <ligand>
        <name>Ca(2+)</name>
        <dbReference type="ChEBI" id="CHEBI:29108"/>
        <label>1</label>
    </ligand>
</feature>
<evidence type="ECO:0000256" key="7">
    <source>
        <dbReference type="ARBA" id="ARBA00023004"/>
    </source>
</evidence>
<evidence type="ECO:0000256" key="4">
    <source>
        <dbReference type="ARBA" id="ARBA00022617"/>
    </source>
</evidence>
<keyword evidence="8" id="KW-0106">Calcium</keyword>
<feature type="disulfide bond" evidence="9">
    <location>
        <begin position="52"/>
        <end position="266"/>
    </location>
</feature>
<accession>A0A1Q3AVP0</accession>
<comment type="cofactor">
    <cofactor evidence="8">
        <name>heme b</name>
        <dbReference type="ChEBI" id="CHEBI:60344"/>
    </cofactor>
    <text evidence="8">Binds 1 heme b (iron(II)-protoporphyrin IX) group per subunit.</text>
</comment>
<dbReference type="AlphaFoldDB" id="A0A1Q3AVP0"/>
<feature type="binding site" evidence="8">
    <location>
        <position position="2"/>
    </location>
    <ligand>
        <name>Ca(2+)</name>
        <dbReference type="ChEBI" id="CHEBI:29108"/>
        <label>1</label>
    </ligand>
</feature>
<feature type="binding site" evidence="8">
    <location>
        <position position="21"/>
    </location>
    <ligand>
        <name>Ca(2+)</name>
        <dbReference type="ChEBI" id="CHEBI:29108"/>
        <label>1</label>
    </ligand>
</feature>
<dbReference type="GO" id="GO:0006979">
    <property type="term" value="P:response to oxidative stress"/>
    <property type="evidence" value="ECO:0007669"/>
    <property type="project" value="InterPro"/>
</dbReference>
<dbReference type="InterPro" id="IPR002016">
    <property type="entry name" value="Haem_peroxidase"/>
</dbReference>
<sequence>QGCDASVFLDDSNGDRRHCIERDAIPHMTLKGFDKINMIKEELEQVCPVISCADTTALATRDGIVLAGGPFYPVFTGRRDSLRSYFEEDSAKEKPSVFWVLTCSTTFSLISWGHNIGKIGCEFIRARLYNFSGTGQLDPSIASDFLEQIGRSCPLNKSSNSDGSPALMRSRVMSESTLGMGDNEELSSSISSRACFDTHIYQSLLRGRGLLFSDQQLMVDDQTAMLVRIYSIGNGSTFQMDFARVMVKLSNLGALTGSEGRVRINCSRLASSS</sequence>
<dbReference type="PRINTS" id="PR00458">
    <property type="entry name" value="PEROXIDASE"/>
</dbReference>
<keyword evidence="6" id="KW-0560">Oxidoreductase</keyword>
<feature type="disulfide bond" evidence="9">
    <location>
        <begin position="121"/>
        <end position="153"/>
    </location>
</feature>
<evidence type="ECO:0000256" key="9">
    <source>
        <dbReference type="PIRSR" id="PIRSR600823-5"/>
    </source>
</evidence>
<dbReference type="STRING" id="3775.A0A1Q3AVP0"/>
<protein>
    <recommendedName>
        <fullName evidence="2">peroxidase</fullName>
        <ecNumber evidence="2">1.11.1.7</ecNumber>
    </recommendedName>
</protein>
<dbReference type="GO" id="GO:0046872">
    <property type="term" value="F:metal ion binding"/>
    <property type="evidence" value="ECO:0007669"/>
    <property type="project" value="UniProtKB-KW"/>
</dbReference>
<name>A0A1Q3AVP0_CEPFO</name>
<dbReference type="InterPro" id="IPR000823">
    <property type="entry name" value="Peroxidase_pln"/>
</dbReference>
<comment type="caution">
    <text evidence="12">The sequence shown here is derived from an EMBL/GenBank/DDBJ whole genome shotgun (WGS) entry which is preliminary data.</text>
</comment>
<dbReference type="Pfam" id="PF00141">
    <property type="entry name" value="peroxidase"/>
    <property type="match status" value="1"/>
</dbReference>
<feature type="non-terminal residue" evidence="12">
    <location>
        <position position="1"/>
    </location>
</feature>
<gene>
    <name evidence="12" type="ORF">CFOL_v3_03357</name>
</gene>
<dbReference type="GO" id="GO:0020037">
    <property type="term" value="F:heme binding"/>
    <property type="evidence" value="ECO:0007669"/>
    <property type="project" value="InterPro"/>
</dbReference>
<dbReference type="Gene3D" id="1.10.420.10">
    <property type="entry name" value="Peroxidase, domain 2"/>
    <property type="match status" value="1"/>
</dbReference>
<evidence type="ECO:0000256" key="10">
    <source>
        <dbReference type="RuleBase" id="RU004241"/>
    </source>
</evidence>
<dbReference type="EMBL" id="BDDD01000126">
    <property type="protein sequence ID" value="GAV59826.1"/>
    <property type="molecule type" value="Genomic_DNA"/>
</dbReference>
<keyword evidence="5 8" id="KW-0479">Metal-binding</keyword>
<feature type="binding site" evidence="8">
    <location>
        <position position="197"/>
    </location>
    <ligand>
        <name>Ca(2+)</name>
        <dbReference type="ChEBI" id="CHEBI:29108"/>
        <label>2</label>
    </ligand>
</feature>
<keyword evidence="9" id="KW-1015">Disulfide bond</keyword>
<evidence type="ECO:0000259" key="11">
    <source>
        <dbReference type="PROSITE" id="PS50873"/>
    </source>
</evidence>
<dbReference type="OrthoDB" id="2113341at2759"/>
<keyword evidence="3 12" id="KW-0575">Peroxidase</keyword>
<organism evidence="12 13">
    <name type="scientific">Cephalotus follicularis</name>
    <name type="common">Albany pitcher plant</name>
    <dbReference type="NCBI Taxonomy" id="3775"/>
    <lineage>
        <taxon>Eukaryota</taxon>
        <taxon>Viridiplantae</taxon>
        <taxon>Streptophyta</taxon>
        <taxon>Embryophyta</taxon>
        <taxon>Tracheophyta</taxon>
        <taxon>Spermatophyta</taxon>
        <taxon>Magnoliopsida</taxon>
        <taxon>eudicotyledons</taxon>
        <taxon>Gunneridae</taxon>
        <taxon>Pentapetalae</taxon>
        <taxon>rosids</taxon>
        <taxon>fabids</taxon>
        <taxon>Oxalidales</taxon>
        <taxon>Cephalotaceae</taxon>
        <taxon>Cephalotus</taxon>
    </lineage>
</organism>
<comment type="cofactor">
    <cofactor evidence="8">
        <name>Ca(2+)</name>
        <dbReference type="ChEBI" id="CHEBI:29108"/>
    </cofactor>
    <text evidence="8">Binds 2 calcium ions per subunit.</text>
</comment>
<evidence type="ECO:0000256" key="6">
    <source>
        <dbReference type="ARBA" id="ARBA00023002"/>
    </source>
</evidence>
<dbReference type="PANTHER" id="PTHR31235">
    <property type="entry name" value="PEROXIDASE 25-RELATED"/>
    <property type="match status" value="1"/>
</dbReference>
<evidence type="ECO:0000313" key="13">
    <source>
        <dbReference type="Proteomes" id="UP000187406"/>
    </source>
</evidence>
<comment type="catalytic activity">
    <reaction evidence="1">
        <text>2 a phenolic donor + H2O2 = 2 a phenolic radical donor + 2 H2O</text>
        <dbReference type="Rhea" id="RHEA:56136"/>
        <dbReference type="ChEBI" id="CHEBI:15377"/>
        <dbReference type="ChEBI" id="CHEBI:16240"/>
        <dbReference type="ChEBI" id="CHEBI:139520"/>
        <dbReference type="ChEBI" id="CHEBI:139521"/>
        <dbReference type="EC" id="1.11.1.7"/>
    </reaction>
</comment>
<dbReference type="SUPFAM" id="SSF48113">
    <property type="entry name" value="Heme-dependent peroxidases"/>
    <property type="match status" value="1"/>
</dbReference>
<dbReference type="Gene3D" id="1.10.520.10">
    <property type="match status" value="1"/>
</dbReference>
<feature type="non-terminal residue" evidence="12">
    <location>
        <position position="273"/>
    </location>
</feature>
<keyword evidence="4" id="KW-0349">Heme</keyword>
<dbReference type="InterPro" id="IPR010255">
    <property type="entry name" value="Haem_peroxidase_sf"/>
</dbReference>
<dbReference type="Proteomes" id="UP000187406">
    <property type="component" value="Unassembled WGS sequence"/>
</dbReference>
<dbReference type="PROSITE" id="PS50873">
    <property type="entry name" value="PEROXIDASE_4"/>
    <property type="match status" value="1"/>
</dbReference>
<evidence type="ECO:0000256" key="2">
    <source>
        <dbReference type="ARBA" id="ARBA00012313"/>
    </source>
</evidence>
<evidence type="ECO:0000256" key="1">
    <source>
        <dbReference type="ARBA" id="ARBA00000189"/>
    </source>
</evidence>
<evidence type="ECO:0000313" key="12">
    <source>
        <dbReference type="EMBL" id="GAV59826.1"/>
    </source>
</evidence>
<evidence type="ECO:0000256" key="8">
    <source>
        <dbReference type="PIRSR" id="PIRSR600823-3"/>
    </source>
</evidence>
<dbReference type="EC" id="1.11.1.7" evidence="2"/>
<proteinExistence type="inferred from homology"/>
<dbReference type="InParanoid" id="A0A1Q3AVP0"/>
<feature type="binding site" evidence="8">
    <location>
        <position position="4"/>
    </location>
    <ligand>
        <name>Ca(2+)</name>
        <dbReference type="ChEBI" id="CHEBI:29108"/>
        <label>1</label>
    </ligand>
</feature>
<dbReference type="PRINTS" id="PR00461">
    <property type="entry name" value="PLPEROXIDASE"/>
</dbReference>
<feature type="binding site" description="axial binding residue" evidence="8">
    <location>
        <position position="114"/>
    </location>
    <ligand>
        <name>heme b</name>
        <dbReference type="ChEBI" id="CHEBI:60344"/>
    </ligand>
    <ligandPart>
        <name>Fe</name>
        <dbReference type="ChEBI" id="CHEBI:18248"/>
    </ligandPart>
</feature>
<reference evidence="13" key="1">
    <citation type="submission" date="2016-04" db="EMBL/GenBank/DDBJ databases">
        <title>Cephalotus genome sequencing.</title>
        <authorList>
            <person name="Fukushima K."/>
            <person name="Hasebe M."/>
            <person name="Fang X."/>
        </authorList>
    </citation>
    <scope>NUCLEOTIDE SEQUENCE [LARGE SCALE GENOMIC DNA]</scope>
    <source>
        <strain evidence="13">cv. St1</strain>
    </source>
</reference>
<keyword evidence="13" id="KW-1185">Reference proteome</keyword>
<feature type="domain" description="Plant heme peroxidase family profile" evidence="11">
    <location>
        <begin position="1"/>
        <end position="270"/>
    </location>
</feature>
<evidence type="ECO:0000256" key="5">
    <source>
        <dbReference type="ARBA" id="ARBA00022723"/>
    </source>
</evidence>
<keyword evidence="7 8" id="KW-0408">Iron</keyword>
<dbReference type="GO" id="GO:0140825">
    <property type="term" value="F:lactoperoxidase activity"/>
    <property type="evidence" value="ECO:0007669"/>
    <property type="project" value="UniProtKB-EC"/>
</dbReference>
<comment type="similarity">
    <text evidence="10">Belongs to the peroxidase family.</text>
</comment>